<dbReference type="EMBL" id="JANBVN010000082">
    <property type="protein sequence ID" value="KAJ9149148.1"/>
    <property type="molecule type" value="Genomic_DNA"/>
</dbReference>
<dbReference type="AlphaFoldDB" id="A0AA38VV70"/>
<feature type="compositionally biased region" description="Basic and acidic residues" evidence="1">
    <location>
        <begin position="113"/>
        <end position="122"/>
    </location>
</feature>
<proteinExistence type="predicted"/>
<dbReference type="Pfam" id="PF25289">
    <property type="entry name" value="DUF7877"/>
    <property type="match status" value="1"/>
</dbReference>
<keyword evidence="5" id="KW-1185">Reference proteome</keyword>
<protein>
    <submittedName>
        <fullName evidence="4">Uncharacterized protein</fullName>
    </submittedName>
</protein>
<gene>
    <name evidence="4" type="ORF">NKR19_g5798</name>
</gene>
<feature type="region of interest" description="Disordered" evidence="1">
    <location>
        <begin position="283"/>
        <end position="315"/>
    </location>
</feature>
<accession>A0AA38VV70</accession>
<reference evidence="4" key="1">
    <citation type="submission" date="2022-07" db="EMBL/GenBank/DDBJ databases">
        <title>Fungi with potential for degradation of polypropylene.</title>
        <authorList>
            <person name="Gostincar C."/>
        </authorList>
    </citation>
    <scope>NUCLEOTIDE SEQUENCE</scope>
    <source>
        <strain evidence="4">EXF-13287</strain>
    </source>
</reference>
<evidence type="ECO:0000259" key="2">
    <source>
        <dbReference type="Pfam" id="PF25009"/>
    </source>
</evidence>
<feature type="region of interest" description="Disordered" evidence="1">
    <location>
        <begin position="603"/>
        <end position="880"/>
    </location>
</feature>
<evidence type="ECO:0000313" key="4">
    <source>
        <dbReference type="EMBL" id="KAJ9149148.1"/>
    </source>
</evidence>
<dbReference type="Proteomes" id="UP001174691">
    <property type="component" value="Unassembled WGS sequence"/>
</dbReference>
<dbReference type="InterPro" id="IPR057199">
    <property type="entry name" value="DUF7877"/>
</dbReference>
<dbReference type="Pfam" id="PF25009">
    <property type="entry name" value="DUF7785"/>
    <property type="match status" value="1"/>
</dbReference>
<feature type="region of interest" description="Disordered" evidence="1">
    <location>
        <begin position="1"/>
        <end position="74"/>
    </location>
</feature>
<name>A0AA38VV70_9PEZI</name>
<feature type="compositionally biased region" description="Low complexity" evidence="1">
    <location>
        <begin position="759"/>
        <end position="788"/>
    </location>
</feature>
<feature type="region of interest" description="Disordered" evidence="1">
    <location>
        <begin position="961"/>
        <end position="1018"/>
    </location>
</feature>
<feature type="compositionally biased region" description="Pro residues" evidence="1">
    <location>
        <begin position="300"/>
        <end position="310"/>
    </location>
</feature>
<organism evidence="4 5">
    <name type="scientific">Coniochaeta hoffmannii</name>
    <dbReference type="NCBI Taxonomy" id="91930"/>
    <lineage>
        <taxon>Eukaryota</taxon>
        <taxon>Fungi</taxon>
        <taxon>Dikarya</taxon>
        <taxon>Ascomycota</taxon>
        <taxon>Pezizomycotina</taxon>
        <taxon>Sordariomycetes</taxon>
        <taxon>Sordariomycetidae</taxon>
        <taxon>Coniochaetales</taxon>
        <taxon>Coniochaetaceae</taxon>
        <taxon>Coniochaeta</taxon>
    </lineage>
</organism>
<feature type="compositionally biased region" description="Low complexity" evidence="1">
    <location>
        <begin position="17"/>
        <end position="34"/>
    </location>
</feature>
<sequence length="1018" mass="108779">MASPAIAVPASQANGDSSAIPSSRSHSPISISSSNKRKRDDGDKASPGVDTSLSSTGAGEDNKSTASVNGATLKARDQRVLIREYFDVLQRYDTDAAVLRQPLPDADQTDTEPEPKRHKSDDETISTSTTSLSVEDKVLQGRYSRMEDILGDVTRAANARIAALRPSGSEADGIQEVDDLITNIVSLKEKAHHLYRRELAYPGAQQLPSAGPEGKDASPQVSGGRALLMTYATNNNGKKPLLTSLQSPAASLKTGGKTAKEIGGSGLPPGITVTHAVKENFASEKPVPSRTLGELFPSPRNLPPLQPPKPNKGTTRSNVLSFYHPGLADQSSYRTGTYFSQTVSTGQWLDYSNATPATHKKTKQRERAQSLAGVKPSSTELEMSEMEALFRGAFSSFAPCKDDSGAVVPSGQMSRMYWQRYGRRNLQRLMDSEVQVDEAAPSETAGTDAPSADSLPDVDEDIIKEVINTWDEAAVDPGLSDVMGQKSDVDKEVEDVLQEVSDLIETLASYQRNRNLTMPTSQDRFSTDPPNGDMLRNGTQSHHQPSEEEMLTYQALKAQLSLIIQTLPPFAVARIKSDKLEELSVSTKIEIRTDDFKGIMEEDERAARSRQAPVQASAPTPRATPHPTPSMSGSAPYQAGGHHQYGGQYAGHARSPMPTPQHHPQTPGRGQPSGGYQRPTSAVPLPQPHQAQVRHAAPGPPQYRASNGYGGVTPQIAKPPPAYPNMAHYSNAVAGQPRMQGHQAFPTAPPPASPNHRFQQPYTPGYPQQQHAHAQQQGQQSMHMPQHGGVPQQLTQQQRPYSPYANGAGHMPQRTMSPHVGVQPHAYSQSPTPPQQHQQPARPPYGTPNQMIPPNGRSYNGATPGMQPQAQGRGSSVGATGYATVMGDAQQKHVVEQARQQVHVQQQVQAQQQAQARLDAQSRASTFGHEASHGNKVAGLAGIGLSGNMDIQRMAAMRAATSNSMSQSPRAAGLQPVRNAVSGGHGLNGGAVLPPVATSVSPPATTANPAVGGNGPTA</sequence>
<feature type="domain" description="DUF7785" evidence="2">
    <location>
        <begin position="490"/>
        <end position="591"/>
    </location>
</feature>
<feature type="compositionally biased region" description="Polar residues" evidence="1">
    <location>
        <begin position="998"/>
        <end position="1008"/>
    </location>
</feature>
<feature type="compositionally biased region" description="Low complexity" evidence="1">
    <location>
        <begin position="637"/>
        <end position="653"/>
    </location>
</feature>
<evidence type="ECO:0000313" key="5">
    <source>
        <dbReference type="Proteomes" id="UP001174691"/>
    </source>
</evidence>
<feature type="region of interest" description="Disordered" evidence="1">
    <location>
        <begin position="435"/>
        <end position="457"/>
    </location>
</feature>
<evidence type="ECO:0000259" key="3">
    <source>
        <dbReference type="Pfam" id="PF25289"/>
    </source>
</evidence>
<feature type="region of interest" description="Disordered" evidence="1">
    <location>
        <begin position="518"/>
        <end position="546"/>
    </location>
</feature>
<feature type="compositionally biased region" description="Polar residues" evidence="1">
    <location>
        <begin position="847"/>
        <end position="878"/>
    </location>
</feature>
<evidence type="ECO:0000256" key="1">
    <source>
        <dbReference type="SAM" id="MobiDB-lite"/>
    </source>
</evidence>
<dbReference type="InterPro" id="IPR056687">
    <property type="entry name" value="DUF7785"/>
</dbReference>
<feature type="region of interest" description="Disordered" evidence="1">
    <location>
        <begin position="99"/>
        <end position="131"/>
    </location>
</feature>
<feature type="domain" description="DUF7877" evidence="3">
    <location>
        <begin position="78"/>
        <end position="194"/>
    </location>
</feature>
<comment type="caution">
    <text evidence="4">The sequence shown here is derived from an EMBL/GenBank/DDBJ whole genome shotgun (WGS) entry which is preliminary data.</text>
</comment>